<dbReference type="Proteomes" id="UP001076464">
    <property type="component" value="Unassembled WGS sequence"/>
</dbReference>
<keyword evidence="2" id="KW-1185">Reference proteome</keyword>
<accession>A0ACC6C597</accession>
<evidence type="ECO:0000313" key="2">
    <source>
        <dbReference type="Proteomes" id="UP001076464"/>
    </source>
</evidence>
<protein>
    <submittedName>
        <fullName evidence="1">Chain length determinant protein EpsF</fullName>
    </submittedName>
</protein>
<gene>
    <name evidence="1" type="primary">epsF</name>
    <name evidence="1" type="ORF">NYO99_00875</name>
</gene>
<reference evidence="1" key="1">
    <citation type="submission" date="2022-08" db="EMBL/GenBank/DDBJ databases">
        <title>Genome sequencing of Pelomonas sp. UHG3.</title>
        <authorList>
            <person name="So Y."/>
        </authorList>
    </citation>
    <scope>NUCLEOTIDE SEQUENCE</scope>
    <source>
        <strain evidence="1">UHG3</strain>
    </source>
</reference>
<sequence>MNFVQFLAILRARYKLVLGVFFGTVLIALAVSLLMPKSYTASASVVVDSTKPDPLSAVLYPGGINPSIIATQVDVIQSDRVAFKVVRSLKLTENPQVREQWQEATKGEGSMEQWLGGVLQKSLDVKPSRESNVITVTYKGADPKFAAAMANAFVQAYLETNIEMRVDPARQYSSFFDQRAKESRDLLEKAQARLSDFQKEKGIVATDERLDVETARLNELSSQYVGIQSLVSDSGSRQAAARGSSADRMQEVLANPLIAGLKADQARAEARLQELTSRLGDKNPQVIEARANLAELKARIDTETVKVTSSLGITNNINQQRAGDIKAQLEAQRAKVLAMKAARDEGAVLLRDVENAQRTYDQIMQRLNQTTLESMATQSNVTVLSQAVVPTEAASPRIVLNMAAAVFAGTLLAVALALALEMLDRRVRTAEDVAQAVGLPIIGVLPAADARRFFGKTTKANLMHQRLLGQAAGKSA</sequence>
<organism evidence="1 2">
    <name type="scientific">Roseateles hydrophilus</name>
    <dbReference type="NCBI Taxonomy" id="2975054"/>
    <lineage>
        <taxon>Bacteria</taxon>
        <taxon>Pseudomonadati</taxon>
        <taxon>Pseudomonadota</taxon>
        <taxon>Betaproteobacteria</taxon>
        <taxon>Burkholderiales</taxon>
        <taxon>Sphaerotilaceae</taxon>
        <taxon>Roseateles</taxon>
    </lineage>
</organism>
<proteinExistence type="predicted"/>
<comment type="caution">
    <text evidence="1">The sequence shown here is derived from an EMBL/GenBank/DDBJ whole genome shotgun (WGS) entry which is preliminary data.</text>
</comment>
<evidence type="ECO:0000313" key="1">
    <source>
        <dbReference type="EMBL" id="MCY4743519.1"/>
    </source>
</evidence>
<name>A0ACC6C597_9BURK</name>
<dbReference type="EMBL" id="JAPPUY010000001">
    <property type="protein sequence ID" value="MCY4743519.1"/>
    <property type="molecule type" value="Genomic_DNA"/>
</dbReference>